<dbReference type="PANTHER" id="PTHR12801">
    <property type="entry name" value="RNA EXONUCLEASE REXO1 / RECO3 FAMILY MEMBER-RELATED"/>
    <property type="match status" value="1"/>
</dbReference>
<gene>
    <name evidence="5" type="ORF">DAPPUDRAFT_326896</name>
</gene>
<dbReference type="HOGENOM" id="CLU_724159_0_0_1"/>
<evidence type="ECO:0000313" key="5">
    <source>
        <dbReference type="EMBL" id="EFX71762.1"/>
    </source>
</evidence>
<dbReference type="InterPro" id="IPR047021">
    <property type="entry name" value="REXO1/3/4-like"/>
</dbReference>
<protein>
    <recommendedName>
        <fullName evidence="4">Exonuclease domain-containing protein</fullName>
    </recommendedName>
</protein>
<dbReference type="GO" id="GO:0003676">
    <property type="term" value="F:nucleic acid binding"/>
    <property type="evidence" value="ECO:0007669"/>
    <property type="project" value="InterPro"/>
</dbReference>
<dbReference type="SUPFAM" id="SSF53098">
    <property type="entry name" value="Ribonuclease H-like"/>
    <property type="match status" value="1"/>
</dbReference>
<feature type="region of interest" description="Disordered" evidence="3">
    <location>
        <begin position="185"/>
        <end position="207"/>
    </location>
</feature>
<accession>E9H939</accession>
<dbReference type="STRING" id="6669.E9H939"/>
<dbReference type="EMBL" id="GL732607">
    <property type="protein sequence ID" value="EFX71762.1"/>
    <property type="molecule type" value="Genomic_DNA"/>
</dbReference>
<keyword evidence="1" id="KW-0540">Nuclease</keyword>
<name>E9H939_DAPPU</name>
<evidence type="ECO:0000256" key="3">
    <source>
        <dbReference type="SAM" id="MobiDB-lite"/>
    </source>
</evidence>
<dbReference type="GO" id="GO:0031125">
    <property type="term" value="P:rRNA 3'-end processing"/>
    <property type="evidence" value="ECO:0000318"/>
    <property type="project" value="GO_Central"/>
</dbReference>
<keyword evidence="2" id="KW-0378">Hydrolase</keyword>
<dbReference type="InterPro" id="IPR013520">
    <property type="entry name" value="Ribonucl_H"/>
</dbReference>
<dbReference type="eggNOG" id="KOG2248">
    <property type="taxonomic scope" value="Eukaryota"/>
</dbReference>
<dbReference type="Gene3D" id="3.30.420.10">
    <property type="entry name" value="Ribonuclease H-like superfamily/Ribonuclease H"/>
    <property type="match status" value="1"/>
</dbReference>
<organism evidence="5 6">
    <name type="scientific">Daphnia pulex</name>
    <name type="common">Water flea</name>
    <dbReference type="NCBI Taxonomy" id="6669"/>
    <lineage>
        <taxon>Eukaryota</taxon>
        <taxon>Metazoa</taxon>
        <taxon>Ecdysozoa</taxon>
        <taxon>Arthropoda</taxon>
        <taxon>Crustacea</taxon>
        <taxon>Branchiopoda</taxon>
        <taxon>Diplostraca</taxon>
        <taxon>Cladocera</taxon>
        <taxon>Anomopoda</taxon>
        <taxon>Daphniidae</taxon>
        <taxon>Daphnia</taxon>
    </lineage>
</organism>
<feature type="domain" description="Exonuclease" evidence="4">
    <location>
        <begin position="252"/>
        <end position="379"/>
    </location>
</feature>
<feature type="compositionally biased region" description="Basic and acidic residues" evidence="3">
    <location>
        <begin position="185"/>
        <end position="199"/>
    </location>
</feature>
<dbReference type="Proteomes" id="UP000000305">
    <property type="component" value="Unassembled WGS sequence"/>
</dbReference>
<dbReference type="OrthoDB" id="206335at2759"/>
<sequence>MFAVKVDQPAEKKPRLDEKDFQALKDKLKARKKIFKNFPLFKLMVSGTSASVSTPKDSRIPISVKDVQDLILLSVSGEVRHLNRWFLLTQWQKISQTAVLVLENVSVNDIEDNQDLFPRTLGIFEDGVELLNSNNAGLSLSVALAYSPITHMLKSRISKVYTSLKEALDDGHIFSITDLTEESYQEKETLGDDSKKQDQTEMNGHTKGCSKPELMLSALQLITGYYPFPGHGRSKEFVFTKDRYEPVTENSPMFAIDCEWCLCVDGTNGLARVAIVDENLDPVYHAYVLPEKPVRDYATKWSGITPALLRGIQKRLCDVQQDIRKLLPPDAILVGHGLRGDLLALEVKRVKAFVLRILNLVYCCLSSRLVTPSIYYRFSRYL</sequence>
<evidence type="ECO:0000256" key="1">
    <source>
        <dbReference type="ARBA" id="ARBA00022722"/>
    </source>
</evidence>
<dbReference type="PhylomeDB" id="E9H939"/>
<evidence type="ECO:0000313" key="6">
    <source>
        <dbReference type="Proteomes" id="UP000000305"/>
    </source>
</evidence>
<dbReference type="InParanoid" id="E9H939"/>
<reference evidence="5 6" key="1">
    <citation type="journal article" date="2011" name="Science">
        <title>The ecoresponsive genome of Daphnia pulex.</title>
        <authorList>
            <person name="Colbourne J.K."/>
            <person name="Pfrender M.E."/>
            <person name="Gilbert D."/>
            <person name="Thomas W.K."/>
            <person name="Tucker A."/>
            <person name="Oakley T.H."/>
            <person name="Tokishita S."/>
            <person name="Aerts A."/>
            <person name="Arnold G.J."/>
            <person name="Basu M.K."/>
            <person name="Bauer D.J."/>
            <person name="Caceres C.E."/>
            <person name="Carmel L."/>
            <person name="Casola C."/>
            <person name="Choi J.H."/>
            <person name="Detter J.C."/>
            <person name="Dong Q."/>
            <person name="Dusheyko S."/>
            <person name="Eads B.D."/>
            <person name="Frohlich T."/>
            <person name="Geiler-Samerotte K.A."/>
            <person name="Gerlach D."/>
            <person name="Hatcher P."/>
            <person name="Jogdeo S."/>
            <person name="Krijgsveld J."/>
            <person name="Kriventseva E.V."/>
            <person name="Kultz D."/>
            <person name="Laforsch C."/>
            <person name="Lindquist E."/>
            <person name="Lopez J."/>
            <person name="Manak J.R."/>
            <person name="Muller J."/>
            <person name="Pangilinan J."/>
            <person name="Patwardhan R.P."/>
            <person name="Pitluck S."/>
            <person name="Pritham E.J."/>
            <person name="Rechtsteiner A."/>
            <person name="Rho M."/>
            <person name="Rogozin I.B."/>
            <person name="Sakarya O."/>
            <person name="Salamov A."/>
            <person name="Schaack S."/>
            <person name="Shapiro H."/>
            <person name="Shiga Y."/>
            <person name="Skalitzky C."/>
            <person name="Smith Z."/>
            <person name="Souvorov A."/>
            <person name="Sung W."/>
            <person name="Tang Z."/>
            <person name="Tsuchiya D."/>
            <person name="Tu H."/>
            <person name="Vos H."/>
            <person name="Wang M."/>
            <person name="Wolf Y.I."/>
            <person name="Yamagata H."/>
            <person name="Yamada T."/>
            <person name="Ye Y."/>
            <person name="Shaw J.R."/>
            <person name="Andrews J."/>
            <person name="Crease T.J."/>
            <person name="Tang H."/>
            <person name="Lucas S.M."/>
            <person name="Robertson H.M."/>
            <person name="Bork P."/>
            <person name="Koonin E.V."/>
            <person name="Zdobnov E.M."/>
            <person name="Grigoriev I.V."/>
            <person name="Lynch M."/>
            <person name="Boore J.L."/>
        </authorList>
    </citation>
    <scope>NUCLEOTIDE SEQUENCE [LARGE SCALE GENOMIC DNA]</scope>
</reference>
<dbReference type="AlphaFoldDB" id="E9H939"/>
<dbReference type="InterPro" id="IPR036397">
    <property type="entry name" value="RNaseH_sf"/>
</dbReference>
<evidence type="ECO:0000256" key="2">
    <source>
        <dbReference type="ARBA" id="ARBA00022801"/>
    </source>
</evidence>
<evidence type="ECO:0000259" key="4">
    <source>
        <dbReference type="SMART" id="SM00479"/>
    </source>
</evidence>
<proteinExistence type="predicted"/>
<dbReference type="SMART" id="SM00479">
    <property type="entry name" value="EXOIII"/>
    <property type="match status" value="1"/>
</dbReference>
<keyword evidence="6" id="KW-1185">Reference proteome</keyword>
<dbReference type="InterPro" id="IPR012337">
    <property type="entry name" value="RNaseH-like_sf"/>
</dbReference>
<dbReference type="PANTHER" id="PTHR12801:SF82">
    <property type="entry name" value="RNA EXONUCLEASE 5"/>
    <property type="match status" value="1"/>
</dbReference>
<dbReference type="OMA" id="SCEDYLI"/>
<dbReference type="GO" id="GO:0004527">
    <property type="term" value="F:exonuclease activity"/>
    <property type="evidence" value="ECO:0000318"/>
    <property type="project" value="GO_Central"/>
</dbReference>
<dbReference type="GO" id="GO:0005634">
    <property type="term" value="C:nucleus"/>
    <property type="evidence" value="ECO:0000318"/>
    <property type="project" value="GO_Central"/>
</dbReference>
<dbReference type="KEGG" id="dpx:DAPPUDRAFT_326896"/>